<dbReference type="Pfam" id="PF01807">
    <property type="entry name" value="Zn_ribbon_DnaG"/>
    <property type="match status" value="1"/>
</dbReference>
<keyword evidence="4" id="KW-0548">Nucleotidyltransferase</keyword>
<name>A0A3D9L705_MARFU</name>
<keyword evidence="1" id="KW-0240">DNA-directed RNA polymerase</keyword>
<keyword evidence="8" id="KW-0862">Zinc</keyword>
<dbReference type="PANTHER" id="PTHR30313">
    <property type="entry name" value="DNA PRIMASE"/>
    <property type="match status" value="1"/>
</dbReference>
<evidence type="ECO:0000256" key="3">
    <source>
        <dbReference type="ARBA" id="ARBA00022679"/>
    </source>
</evidence>
<dbReference type="AlphaFoldDB" id="A0A3D9L705"/>
<comment type="caution">
    <text evidence="14">The sequence shown here is derived from an EMBL/GenBank/DDBJ whole genome shotgun (WGS) entry which is preliminary data.</text>
</comment>
<keyword evidence="15" id="KW-1185">Reference proteome</keyword>
<keyword evidence="10" id="KW-0238">DNA-binding</keyword>
<dbReference type="RefSeq" id="WP_115867171.1">
    <property type="nucleotide sequence ID" value="NZ_QREG01000004.1"/>
</dbReference>
<protein>
    <submittedName>
        <fullName evidence="14">DNA primase catalytic core</fullName>
    </submittedName>
</protein>
<dbReference type="Gene3D" id="3.90.580.10">
    <property type="entry name" value="Zinc finger, CHC2-type domain"/>
    <property type="match status" value="1"/>
</dbReference>
<dbReference type="InterPro" id="IPR006295">
    <property type="entry name" value="DNA_primase_DnaG"/>
</dbReference>
<dbReference type="OrthoDB" id="1110431at2"/>
<keyword evidence="7" id="KW-0863">Zinc-finger</keyword>
<dbReference type="GO" id="GO:0003677">
    <property type="term" value="F:DNA binding"/>
    <property type="evidence" value="ECO:0007669"/>
    <property type="project" value="UniProtKB-KW"/>
</dbReference>
<dbReference type="InterPro" id="IPR002694">
    <property type="entry name" value="Znf_CHC2"/>
</dbReference>
<keyword evidence="6" id="KW-0479">Metal-binding</keyword>
<keyword evidence="11" id="KW-0804">Transcription</keyword>
<evidence type="ECO:0000256" key="2">
    <source>
        <dbReference type="ARBA" id="ARBA00022515"/>
    </source>
</evidence>
<evidence type="ECO:0000256" key="9">
    <source>
        <dbReference type="ARBA" id="ARBA00022842"/>
    </source>
</evidence>
<keyword evidence="5" id="KW-0235">DNA replication</keyword>
<evidence type="ECO:0000256" key="6">
    <source>
        <dbReference type="ARBA" id="ARBA00022723"/>
    </source>
</evidence>
<evidence type="ECO:0000256" key="11">
    <source>
        <dbReference type="ARBA" id="ARBA00023163"/>
    </source>
</evidence>
<gene>
    <name evidence="14" type="ORF">C7460_104100</name>
</gene>
<dbReference type="GO" id="GO:0003899">
    <property type="term" value="F:DNA-directed RNA polymerase activity"/>
    <property type="evidence" value="ECO:0007669"/>
    <property type="project" value="InterPro"/>
</dbReference>
<dbReference type="GO" id="GO:1990077">
    <property type="term" value="C:primosome complex"/>
    <property type="evidence" value="ECO:0007669"/>
    <property type="project" value="UniProtKB-KW"/>
</dbReference>
<dbReference type="InterPro" id="IPR036977">
    <property type="entry name" value="DNA_primase_Znf_CHC2"/>
</dbReference>
<keyword evidence="9" id="KW-0460">Magnesium</keyword>
<dbReference type="GO" id="GO:0000428">
    <property type="term" value="C:DNA-directed RNA polymerase complex"/>
    <property type="evidence" value="ECO:0007669"/>
    <property type="project" value="UniProtKB-KW"/>
</dbReference>
<proteinExistence type="predicted"/>
<sequence>MYIKQSFIDRIKDQAEITDIIGRYADLKRQGKNFFCLSPFGTERTPSFCVDPDKQRFVDYHSDRSGDVISFIMEKESLPYPQAIEHLAGMLGMPVEYEDEAWAKEKAVQIQKKEELRPLLKVAQKLYVQELREIRKNQTDHGVLNELQKRGYTDHDITDWELGYAPGGRLIFSDLVKRGKLKEGQDLFLAGEKADKYWNRLIIPIHDENGLLIGFAGRDVSKPLSSQELKEKLASGESVQRTAKWINPKDTPLYKKDKAWFALHRAKDEIRKSGEAWLMEGYNDVIAWHKQGITNTIASCGTSITETQVRILKRYCSKVIFCLDGDAAGIKATIKQIPLFLAAGFQTEVCTLPPVNGKFLDPDDFSRALYTSAGYQAMHSLLQHSPLQEGFRILLDHYLGDGVTETEKAIGARKLAEVVASVPDEALKEIYQGWLTKESGLKAAAISRWVKTEQDNQEAEKVTFKRYQLPTEVKTPLSELIKDIERYQMFIANNRIWMMKGEERPYTFFHVSNFSIEIIQHMQDERFPMKLVRIRNIYNEERIFDVPSENLNTPQAFDNAMTNHGNFLWTGGRNEFQRLRQYLYDRMGTGQKIEVMGWQPDNFWVWNNGVTIPGKGTIPIDNNGVFKYSQNDAEVSYYIPSANKIYKNNSFKYAPQKKVHLDQDPPFSFSAYCSKMMAVHRSHAINGILFTVATTFLDIVEDKLGNFPLLFLYGPPSSGKDQLIECCQSFYGAPQSPIHLENKTSTAKAQIRKFAQFRNIIVHLSEFVNDPQITGLLKGFWDRRGYERGNIDSMYGTDTIPITSSVIFTGNHYPEADALITRIICEEMTKTEFSLDEKKAYQELKDMTKKGISGFTAQMLEHRQLWKEKFKEIYRRVESNLKKDFTLTSGHDRMIGNIAVLGATYELMKDVLQFPFSFADFLEHNKAALETQVRKLNTASVIMKWWDCFLASVRTQTDPLRHGREFELKDDKLYFNFTHCYNKVIAQWWAQYHEQTPSKSKLTDVIKKDTSFIEEKNSHRMPEKKSSVWVIDLKKLSIYDDLYEAVDWQIRANQDLKPEIGSRQMSDQPKPVQGKMFNEPKDEKDLPF</sequence>
<keyword evidence="2" id="KW-0639">Primosome</keyword>
<dbReference type="PROSITE" id="PS50880">
    <property type="entry name" value="TOPRIM"/>
    <property type="match status" value="1"/>
</dbReference>
<dbReference type="PANTHER" id="PTHR30313:SF2">
    <property type="entry name" value="DNA PRIMASE"/>
    <property type="match status" value="1"/>
</dbReference>
<dbReference type="Pfam" id="PF13155">
    <property type="entry name" value="Toprim_2"/>
    <property type="match status" value="1"/>
</dbReference>
<feature type="domain" description="Toprim" evidence="13">
    <location>
        <begin position="274"/>
        <end position="355"/>
    </location>
</feature>
<evidence type="ECO:0000256" key="4">
    <source>
        <dbReference type="ARBA" id="ARBA00022695"/>
    </source>
</evidence>
<dbReference type="InterPro" id="IPR013264">
    <property type="entry name" value="DNAG_N"/>
</dbReference>
<dbReference type="Gene3D" id="3.90.980.10">
    <property type="entry name" value="DNA primase, catalytic core, N-terminal domain"/>
    <property type="match status" value="1"/>
</dbReference>
<dbReference type="InterPro" id="IPR037068">
    <property type="entry name" value="DNA_primase_core_N_sf"/>
</dbReference>
<dbReference type="SUPFAM" id="SSF56731">
    <property type="entry name" value="DNA primase core"/>
    <property type="match status" value="1"/>
</dbReference>
<evidence type="ECO:0000313" key="14">
    <source>
        <dbReference type="EMBL" id="REE01080.1"/>
    </source>
</evidence>
<dbReference type="SUPFAM" id="SSF57783">
    <property type="entry name" value="Zinc beta-ribbon"/>
    <property type="match status" value="1"/>
</dbReference>
<reference evidence="14 15" key="1">
    <citation type="submission" date="2018-07" db="EMBL/GenBank/DDBJ databases">
        <title>Genomic Encyclopedia of Type Strains, Phase IV (KMG-IV): sequencing the most valuable type-strain genomes for metagenomic binning, comparative biology and taxonomic classification.</title>
        <authorList>
            <person name="Goeker M."/>
        </authorList>
    </citation>
    <scope>NUCLEOTIDE SEQUENCE [LARGE SCALE GENOMIC DNA]</scope>
    <source>
        <strain evidence="14 15">DSM 4134</strain>
    </source>
</reference>
<accession>A0A3D9L705</accession>
<dbReference type="GO" id="GO:0005737">
    <property type="term" value="C:cytoplasm"/>
    <property type="evidence" value="ECO:0007669"/>
    <property type="project" value="TreeGrafter"/>
</dbReference>
<feature type="region of interest" description="Disordered" evidence="12">
    <location>
        <begin position="1059"/>
        <end position="1088"/>
    </location>
</feature>
<dbReference type="Gene3D" id="3.40.1360.10">
    <property type="match status" value="1"/>
</dbReference>
<evidence type="ECO:0000313" key="15">
    <source>
        <dbReference type="Proteomes" id="UP000256779"/>
    </source>
</evidence>
<dbReference type="GO" id="GO:0008270">
    <property type="term" value="F:zinc ion binding"/>
    <property type="evidence" value="ECO:0007669"/>
    <property type="project" value="UniProtKB-KW"/>
</dbReference>
<dbReference type="Pfam" id="PF08275">
    <property type="entry name" value="DNAG_N"/>
    <property type="match status" value="1"/>
</dbReference>
<keyword evidence="3" id="KW-0808">Transferase</keyword>
<dbReference type="EMBL" id="QREG01000004">
    <property type="protein sequence ID" value="REE01080.1"/>
    <property type="molecule type" value="Genomic_DNA"/>
</dbReference>
<dbReference type="InterPro" id="IPR034151">
    <property type="entry name" value="TOPRIM_DnaG_bac"/>
</dbReference>
<evidence type="ECO:0000256" key="7">
    <source>
        <dbReference type="ARBA" id="ARBA00022771"/>
    </source>
</evidence>
<evidence type="ECO:0000256" key="5">
    <source>
        <dbReference type="ARBA" id="ARBA00022705"/>
    </source>
</evidence>
<dbReference type="InterPro" id="IPR050219">
    <property type="entry name" value="DnaG_primase"/>
</dbReference>
<organism evidence="14 15">
    <name type="scientific">Marinoscillum furvescens DSM 4134</name>
    <dbReference type="NCBI Taxonomy" id="1122208"/>
    <lineage>
        <taxon>Bacteria</taxon>
        <taxon>Pseudomonadati</taxon>
        <taxon>Bacteroidota</taxon>
        <taxon>Cytophagia</taxon>
        <taxon>Cytophagales</taxon>
        <taxon>Reichenbachiellaceae</taxon>
        <taxon>Marinoscillum</taxon>
    </lineage>
</organism>
<evidence type="ECO:0000256" key="12">
    <source>
        <dbReference type="SAM" id="MobiDB-lite"/>
    </source>
</evidence>
<dbReference type="Proteomes" id="UP000256779">
    <property type="component" value="Unassembled WGS sequence"/>
</dbReference>
<dbReference type="CDD" id="cd03364">
    <property type="entry name" value="TOPRIM_DnaG_primases"/>
    <property type="match status" value="1"/>
</dbReference>
<dbReference type="InterPro" id="IPR006171">
    <property type="entry name" value="TOPRIM_dom"/>
</dbReference>
<feature type="compositionally biased region" description="Basic and acidic residues" evidence="12">
    <location>
        <begin position="1078"/>
        <end position="1088"/>
    </location>
</feature>
<dbReference type="SMART" id="SM00493">
    <property type="entry name" value="TOPRIM"/>
    <property type="match status" value="1"/>
</dbReference>
<dbReference type="NCBIfam" id="TIGR01391">
    <property type="entry name" value="dnaG"/>
    <property type="match status" value="1"/>
</dbReference>
<evidence type="ECO:0000256" key="8">
    <source>
        <dbReference type="ARBA" id="ARBA00022833"/>
    </source>
</evidence>
<evidence type="ECO:0000256" key="10">
    <source>
        <dbReference type="ARBA" id="ARBA00023125"/>
    </source>
</evidence>
<dbReference type="SMART" id="SM00400">
    <property type="entry name" value="ZnF_CHCC"/>
    <property type="match status" value="1"/>
</dbReference>
<evidence type="ECO:0000256" key="1">
    <source>
        <dbReference type="ARBA" id="ARBA00022478"/>
    </source>
</evidence>
<evidence type="ECO:0000259" key="13">
    <source>
        <dbReference type="PROSITE" id="PS50880"/>
    </source>
</evidence>
<dbReference type="GO" id="GO:0006269">
    <property type="term" value="P:DNA replication, synthesis of primer"/>
    <property type="evidence" value="ECO:0007669"/>
    <property type="project" value="UniProtKB-KW"/>
</dbReference>